<dbReference type="RefSeq" id="XP_040714939.1">
    <property type="nucleotide sequence ID" value="XM_040862726.1"/>
</dbReference>
<feature type="domain" description="Beta-lactamase-related" evidence="3">
    <location>
        <begin position="81"/>
        <end position="408"/>
    </location>
</feature>
<protein>
    <submittedName>
        <fullName evidence="5">Beta-lactamase</fullName>
    </submittedName>
</protein>
<gene>
    <name evidence="5" type="ORF">BCR38DRAFT_466650</name>
</gene>
<dbReference type="Pfam" id="PF26335">
    <property type="entry name" value="ARB_00930_C"/>
    <property type="match status" value="1"/>
</dbReference>
<keyword evidence="2" id="KW-0732">Signal</keyword>
<dbReference type="PANTHER" id="PTHR22935:SF97">
    <property type="entry name" value="BETA-LACTAMASE-RELATED DOMAIN-CONTAINING PROTEIN"/>
    <property type="match status" value="1"/>
</dbReference>
<evidence type="ECO:0000256" key="2">
    <source>
        <dbReference type="SAM" id="SignalP"/>
    </source>
</evidence>
<dbReference type="InterPro" id="IPR012338">
    <property type="entry name" value="Beta-lactam/transpept-like"/>
</dbReference>
<proteinExistence type="predicted"/>
<dbReference type="Gene3D" id="3.40.710.10">
    <property type="entry name" value="DD-peptidase/beta-lactamase superfamily"/>
    <property type="match status" value="1"/>
</dbReference>
<sequence length="588" mass="62943">MGLCRLLSVAFLAFQLVCVNSLRANCPYQGPAFPKPTSLKSSDTIRTALANITQTFISRDSEASTNPNGTSWSIQIFAASDDEPIWEHYHTAPTLRDANTGGVKEVDGDTIYRVGSLTKIFTIATYLKEVGDETWNSPVTKYVPELEALAAQAESDPIMKVDWGDITLGALAAHMAGIVRDYAIVGELTQENNQSSLIAQGFPPAPVNDTPTCGEWPQCSREEFFAGLSNIPPSFAPSQTAGYSNAGYQILAYALESITGKKFPDMLQANIIDKLGLNHTYYQKPSDDLGVLPPNSDVGWSYSLGEASPTGNLYSSVNDLSRLGRAIFRNTLMSAAQTRRWLKPAALTSDLYAGVGYPWGVRRIPLGSGLNNGNRIVDAYGKAGSINVYSSLLVLVPDYDVGITALLAGAWPGNANWAIADAIGAVLIPALEETARLQAEGNFGGTYTSGGGDNTENSTLTLSTTPDRPGLGVERWISNGTDMWPVAIRYTLGYNVTNAGLRLYPTGIETTSAAADGMRKLAFKLVVEDLGAVYHDGVMFSTNCGGWVSQTTAVYADMPLDQFVFTVNASGIAVSVETLALRANLTKS</sequence>
<accession>A0A1Y2DVG2</accession>
<dbReference type="SUPFAM" id="SSF56601">
    <property type="entry name" value="beta-lactamase/transpeptidase-like"/>
    <property type="match status" value="1"/>
</dbReference>
<evidence type="ECO:0000259" key="4">
    <source>
        <dbReference type="Pfam" id="PF26335"/>
    </source>
</evidence>
<dbReference type="Proteomes" id="UP000193689">
    <property type="component" value="Unassembled WGS sequence"/>
</dbReference>
<feature type="compositionally biased region" description="Low complexity" evidence="1">
    <location>
        <begin position="454"/>
        <end position="465"/>
    </location>
</feature>
<dbReference type="InterPro" id="IPR058664">
    <property type="entry name" value="ARB_00930-like_C"/>
</dbReference>
<feature type="chain" id="PRO_5013345097" evidence="2">
    <location>
        <begin position="25"/>
        <end position="588"/>
    </location>
</feature>
<evidence type="ECO:0000256" key="1">
    <source>
        <dbReference type="SAM" id="MobiDB-lite"/>
    </source>
</evidence>
<dbReference type="PANTHER" id="PTHR22935">
    <property type="entry name" value="PENICILLIN-BINDING PROTEIN"/>
    <property type="match status" value="1"/>
</dbReference>
<dbReference type="OrthoDB" id="10250282at2759"/>
<reference evidence="5 6" key="1">
    <citation type="submission" date="2016-07" db="EMBL/GenBank/DDBJ databases">
        <title>Pervasive Adenine N6-methylation of Active Genes in Fungi.</title>
        <authorList>
            <consortium name="DOE Joint Genome Institute"/>
            <person name="Mondo S.J."/>
            <person name="Dannebaum R.O."/>
            <person name="Kuo R.C."/>
            <person name="Labutti K."/>
            <person name="Haridas S."/>
            <person name="Kuo A."/>
            <person name="Salamov A."/>
            <person name="Ahrendt S.R."/>
            <person name="Lipzen A."/>
            <person name="Sullivan W."/>
            <person name="Andreopoulos W.B."/>
            <person name="Clum A."/>
            <person name="Lindquist E."/>
            <person name="Daum C."/>
            <person name="Ramamoorthy G.K."/>
            <person name="Gryganskyi A."/>
            <person name="Culley D."/>
            <person name="Magnuson J.K."/>
            <person name="James T.Y."/>
            <person name="O'Malley M.A."/>
            <person name="Stajich J.E."/>
            <person name="Spatafora J.W."/>
            <person name="Visel A."/>
            <person name="Grigoriev I.V."/>
        </authorList>
    </citation>
    <scope>NUCLEOTIDE SEQUENCE [LARGE SCALE GENOMIC DNA]</scope>
    <source>
        <strain evidence="5 6">CBS 129021</strain>
    </source>
</reference>
<feature type="domain" description="Beta-lactamase-like ARB-00930-like C-terminal" evidence="4">
    <location>
        <begin position="435"/>
        <end position="587"/>
    </location>
</feature>
<evidence type="ECO:0000259" key="3">
    <source>
        <dbReference type="Pfam" id="PF00144"/>
    </source>
</evidence>
<feature type="region of interest" description="Disordered" evidence="1">
    <location>
        <begin position="445"/>
        <end position="465"/>
    </location>
</feature>
<dbReference type="InterPro" id="IPR051478">
    <property type="entry name" value="Beta-lactamase-like_AB/R"/>
</dbReference>
<organism evidence="5 6">
    <name type="scientific">Pseudomassariella vexata</name>
    <dbReference type="NCBI Taxonomy" id="1141098"/>
    <lineage>
        <taxon>Eukaryota</taxon>
        <taxon>Fungi</taxon>
        <taxon>Dikarya</taxon>
        <taxon>Ascomycota</taxon>
        <taxon>Pezizomycotina</taxon>
        <taxon>Sordariomycetes</taxon>
        <taxon>Xylariomycetidae</taxon>
        <taxon>Amphisphaeriales</taxon>
        <taxon>Pseudomassariaceae</taxon>
        <taxon>Pseudomassariella</taxon>
    </lineage>
</organism>
<dbReference type="AlphaFoldDB" id="A0A1Y2DVG2"/>
<dbReference type="InterPro" id="IPR001466">
    <property type="entry name" value="Beta-lactam-related"/>
</dbReference>
<dbReference type="STRING" id="1141098.A0A1Y2DVG2"/>
<evidence type="ECO:0000313" key="5">
    <source>
        <dbReference type="EMBL" id="ORY63282.1"/>
    </source>
</evidence>
<dbReference type="InParanoid" id="A0A1Y2DVG2"/>
<comment type="caution">
    <text evidence="5">The sequence shown here is derived from an EMBL/GenBank/DDBJ whole genome shotgun (WGS) entry which is preliminary data.</text>
</comment>
<name>A0A1Y2DVG2_9PEZI</name>
<evidence type="ECO:0000313" key="6">
    <source>
        <dbReference type="Proteomes" id="UP000193689"/>
    </source>
</evidence>
<dbReference type="GeneID" id="63778938"/>
<dbReference type="Pfam" id="PF00144">
    <property type="entry name" value="Beta-lactamase"/>
    <property type="match status" value="1"/>
</dbReference>
<feature type="signal peptide" evidence="2">
    <location>
        <begin position="1"/>
        <end position="24"/>
    </location>
</feature>
<keyword evidence="6" id="KW-1185">Reference proteome</keyword>
<dbReference type="EMBL" id="MCFJ01000008">
    <property type="protein sequence ID" value="ORY63282.1"/>
    <property type="molecule type" value="Genomic_DNA"/>
</dbReference>